<accession>A0ABR9AEW3</accession>
<organism evidence="3 4">
    <name type="scientific">Echinicola arenosa</name>
    <dbReference type="NCBI Taxonomy" id="2774144"/>
    <lineage>
        <taxon>Bacteria</taxon>
        <taxon>Pseudomonadati</taxon>
        <taxon>Bacteroidota</taxon>
        <taxon>Cytophagia</taxon>
        <taxon>Cytophagales</taxon>
        <taxon>Cyclobacteriaceae</taxon>
        <taxon>Echinicola</taxon>
    </lineage>
</organism>
<keyword evidence="4" id="KW-1185">Reference proteome</keyword>
<dbReference type="PANTHER" id="PTHR43002">
    <property type="entry name" value="GLYCOGEN DEBRANCHING ENZYME"/>
    <property type="match status" value="1"/>
</dbReference>
<dbReference type="InterPro" id="IPR006047">
    <property type="entry name" value="GH13_cat_dom"/>
</dbReference>
<dbReference type="InterPro" id="IPR017853">
    <property type="entry name" value="GH"/>
</dbReference>
<dbReference type="SUPFAM" id="SSF51445">
    <property type="entry name" value="(Trans)glycosidases"/>
    <property type="match status" value="1"/>
</dbReference>
<dbReference type="Proteomes" id="UP000647133">
    <property type="component" value="Unassembled WGS sequence"/>
</dbReference>
<evidence type="ECO:0000313" key="4">
    <source>
        <dbReference type="Proteomes" id="UP000647133"/>
    </source>
</evidence>
<evidence type="ECO:0000259" key="2">
    <source>
        <dbReference type="SMART" id="SM00642"/>
    </source>
</evidence>
<dbReference type="Pfam" id="PF00128">
    <property type="entry name" value="Alpha-amylase"/>
    <property type="match status" value="2"/>
</dbReference>
<reference evidence="3 4" key="1">
    <citation type="submission" date="2020-09" db="EMBL/GenBank/DDBJ databases">
        <title>Echinicola sp. CAU 1574 isolated from sand of Sido Beach.</title>
        <authorList>
            <person name="Kim W."/>
        </authorList>
    </citation>
    <scope>NUCLEOTIDE SEQUENCE [LARGE SCALE GENOMIC DNA]</scope>
    <source>
        <strain evidence="3 4">CAU 1574</strain>
    </source>
</reference>
<gene>
    <name evidence="3" type="ORF">IFO69_00360</name>
</gene>
<dbReference type="CDD" id="cd11350">
    <property type="entry name" value="AmyAc_4"/>
    <property type="match status" value="1"/>
</dbReference>
<feature type="domain" description="Glycosyl hydrolase family 13 catalytic" evidence="2">
    <location>
        <begin position="385"/>
        <end position="739"/>
    </location>
</feature>
<proteinExistence type="inferred from homology"/>
<protein>
    <submittedName>
        <fullName evidence="3">T9SS type A sorting domain-containing protein</fullName>
    </submittedName>
</protein>
<dbReference type="Gene3D" id="2.60.40.10">
    <property type="entry name" value="Immunoglobulins"/>
    <property type="match status" value="1"/>
</dbReference>
<dbReference type="InterPro" id="IPR026444">
    <property type="entry name" value="Secre_tail"/>
</dbReference>
<dbReference type="Gene3D" id="3.20.20.80">
    <property type="entry name" value="Glycosidases"/>
    <property type="match status" value="1"/>
</dbReference>
<dbReference type="InterPro" id="IPR013783">
    <property type="entry name" value="Ig-like_fold"/>
</dbReference>
<comment type="similarity">
    <text evidence="1">Belongs to the glycosyl hydrolase 13 family.</text>
</comment>
<comment type="caution">
    <text evidence="3">The sequence shown here is derived from an EMBL/GenBank/DDBJ whole genome shotgun (WGS) entry which is preliminary data.</text>
</comment>
<dbReference type="InterPro" id="IPR014756">
    <property type="entry name" value="Ig_E-set"/>
</dbReference>
<dbReference type="EMBL" id="JACYTQ010000001">
    <property type="protein sequence ID" value="MBD8487186.1"/>
    <property type="molecule type" value="Genomic_DNA"/>
</dbReference>
<dbReference type="NCBIfam" id="TIGR04183">
    <property type="entry name" value="Por_Secre_tail"/>
    <property type="match status" value="1"/>
</dbReference>
<dbReference type="SMART" id="SM00642">
    <property type="entry name" value="Aamy"/>
    <property type="match status" value="1"/>
</dbReference>
<sequence length="930" mass="106625">MNNLLKVVFVLVLTCLATTLWGQVSTEPLFPRADAPLKIIYDASQGTSGLQGAQDVYVHIGAITAGANSTAWSIVPFEWGTADPAAKMTRVAGKADVWEYELTPNEFFEKEDGETIFRLGLVFRNADGGLEGKSEQNSDFFIDLAQTFDLKFVQPDTESSLLEEEEGLEIKVLTTQNSDIRLKVDGKEVAFETDVTSLHYLFTSSVSGSYQIQADATSNGALVSKNIEVHVVGGSPVLPVPNDLKKGINYLSDTEVGLVLEAPGKKNVFVIGDFNNWQVLPDFQMNQSLDGELFWLKLSGLQVQKEYAFQYLVDGEIRIADPYADKIADPFDDQEIIDQDRYPGLLAYPEGQSFQASYLQTNQLPFEWKYIEYTKPKPEELVIYELLVRDFDDRRTYNAVTERLDYLKSLGVNALELMPITEFEGNLSWGYNPSFLFAADKYYGTKEDLKRLIDEAHKRDIVVIMDMVLNHAFGQSPFVRMYNDGDFGSPTADNPWLNTTATHPFNVGYDFNHESEYTQALVDSVNHYWLSEYHVDGYRFDLSKGFTQRISGSDVNYWSQKDESRIEIWKRIYDRIKSHHPDACVILEHLAENDEEKILADYGMMFWGNMNYTFREMAKGMSQDFSYGYFENRGWEKNHLLSYIESHDEERLMWESLNFGDRSLVDLRKLSHAVNRNQLMTAFYFGIPGPKMIWQFGEMGYDEELNNDRLGIKATHWEYLEDGDRNRLLNLYKAMIGLKQENKVFSFPESASFDLSDEIKTISLQGEDLDVVIVGNFGLSLRPQIEVEFPSDEEWFNYLTGEKMDVKEGILEMDLDINEFKIFTNKSLPLPEGQIYEVDLITSLPEEGKKEGGLKIYPVPTAGDLKVEFPDNMGDCRYRILDMTGKVWFEGANYQNDKILAFQVKDIRAGLYIFELYDNRQMLRKQFIKK</sequence>
<evidence type="ECO:0000313" key="3">
    <source>
        <dbReference type="EMBL" id="MBD8487186.1"/>
    </source>
</evidence>
<evidence type="ECO:0000256" key="1">
    <source>
        <dbReference type="ARBA" id="ARBA00008061"/>
    </source>
</evidence>
<dbReference type="SUPFAM" id="SSF81296">
    <property type="entry name" value="E set domains"/>
    <property type="match status" value="1"/>
</dbReference>
<name>A0ABR9AEW3_9BACT</name>